<feature type="region of interest" description="Disordered" evidence="1">
    <location>
        <begin position="43"/>
        <end position="63"/>
    </location>
</feature>
<dbReference type="PROSITE" id="PS51257">
    <property type="entry name" value="PROKAR_LIPOPROTEIN"/>
    <property type="match status" value="1"/>
</dbReference>
<dbReference type="InterPro" id="IPR035940">
    <property type="entry name" value="CAP_sf"/>
</dbReference>
<evidence type="ECO:0000259" key="2">
    <source>
        <dbReference type="Pfam" id="PF00188"/>
    </source>
</evidence>
<dbReference type="CDD" id="cd05379">
    <property type="entry name" value="CAP_bacterial"/>
    <property type="match status" value="1"/>
</dbReference>
<dbReference type="AlphaFoldDB" id="A0A562QUZ8"/>
<dbReference type="Proteomes" id="UP000318431">
    <property type="component" value="Unassembled WGS sequence"/>
</dbReference>
<reference evidence="3 4" key="1">
    <citation type="journal article" date="2015" name="Stand. Genomic Sci.">
        <title>Genomic Encyclopedia of Bacterial and Archaeal Type Strains, Phase III: the genomes of soil and plant-associated and newly described type strains.</title>
        <authorList>
            <person name="Whitman W.B."/>
            <person name="Woyke T."/>
            <person name="Klenk H.P."/>
            <person name="Zhou Y."/>
            <person name="Lilburn T.G."/>
            <person name="Beck B.J."/>
            <person name="De Vos P."/>
            <person name="Vandamme P."/>
            <person name="Eisen J.A."/>
            <person name="Garrity G."/>
            <person name="Hugenholtz P."/>
            <person name="Kyrpides N.C."/>
        </authorList>
    </citation>
    <scope>NUCLEOTIDE SEQUENCE [LARGE SCALE GENOMIC DNA]</scope>
    <source>
        <strain evidence="3 4">CGMCC 1.10822</strain>
    </source>
</reference>
<dbReference type="PANTHER" id="PTHR31157:SF1">
    <property type="entry name" value="SCP DOMAIN-CONTAINING PROTEIN"/>
    <property type="match status" value="1"/>
</dbReference>
<proteinExistence type="predicted"/>
<dbReference type="Gene3D" id="3.40.33.10">
    <property type="entry name" value="CAP"/>
    <property type="match status" value="1"/>
</dbReference>
<sequence length="328" mass="33729">MHAKFAGKHITLPVVPVAILGMALLAGCGGGGGDSPPAVATVTPATPTTTPTTPATPAAPTATGDTATDGFAWFNYRRSQIGLSTLTRNTLIDTAAGGHSNYLRLNNTVSHEQVSGSPGFTGVTLVNRLTAAGYTLTGSYAAGEVISAAGDRSGFFHAEELITAIYHRFAIFQPVFREIGTGASSTANYTYFTADFATTNGYGPGVGRGNVVVYPASGQTGVPVNFMSDSESPDPVPNQNEVGYPISVHADISTTVLVTAFTVKPRGGDNLPVRLLSAATDADTQKTSAAAAAIVPLVRLAANTTYDVSFSGSVDSAAVTRNWSFTTK</sequence>
<name>A0A562QUZ8_9BURK</name>
<accession>A0A562QUZ8</accession>
<comment type="caution">
    <text evidence="3">The sequence shown here is derived from an EMBL/GenBank/DDBJ whole genome shotgun (WGS) entry which is preliminary data.</text>
</comment>
<dbReference type="InterPro" id="IPR014044">
    <property type="entry name" value="CAP_dom"/>
</dbReference>
<dbReference type="Pfam" id="PF00188">
    <property type="entry name" value="CAP"/>
    <property type="match status" value="1"/>
</dbReference>
<organism evidence="3 4">
    <name type="scientific">Pseudoduganella lurida</name>
    <dbReference type="NCBI Taxonomy" id="1036180"/>
    <lineage>
        <taxon>Bacteria</taxon>
        <taxon>Pseudomonadati</taxon>
        <taxon>Pseudomonadota</taxon>
        <taxon>Betaproteobacteria</taxon>
        <taxon>Burkholderiales</taxon>
        <taxon>Oxalobacteraceae</taxon>
        <taxon>Telluria group</taxon>
        <taxon>Pseudoduganella</taxon>
    </lineage>
</organism>
<gene>
    <name evidence="3" type="ORF">IP91_05020</name>
</gene>
<evidence type="ECO:0000313" key="3">
    <source>
        <dbReference type="EMBL" id="TWI60612.1"/>
    </source>
</evidence>
<dbReference type="EMBL" id="VLLB01000015">
    <property type="protein sequence ID" value="TWI60612.1"/>
    <property type="molecule type" value="Genomic_DNA"/>
</dbReference>
<evidence type="ECO:0000256" key="1">
    <source>
        <dbReference type="SAM" id="MobiDB-lite"/>
    </source>
</evidence>
<keyword evidence="4" id="KW-1185">Reference proteome</keyword>
<protein>
    <submittedName>
        <fullName evidence="3">Uncharacterized protein YkwD</fullName>
    </submittedName>
</protein>
<dbReference type="SUPFAM" id="SSF55797">
    <property type="entry name" value="PR-1-like"/>
    <property type="match status" value="1"/>
</dbReference>
<dbReference type="RefSeq" id="WP_145653224.1">
    <property type="nucleotide sequence ID" value="NZ_VLLB01000015.1"/>
</dbReference>
<dbReference type="PANTHER" id="PTHR31157">
    <property type="entry name" value="SCP DOMAIN-CONTAINING PROTEIN"/>
    <property type="match status" value="1"/>
</dbReference>
<evidence type="ECO:0000313" key="4">
    <source>
        <dbReference type="Proteomes" id="UP000318431"/>
    </source>
</evidence>
<dbReference type="OrthoDB" id="5372233at2"/>
<feature type="domain" description="SCP" evidence="2">
    <location>
        <begin position="74"/>
        <end position="196"/>
    </location>
</feature>